<organism evidence="4 5">
    <name type="scientific">Paramarasmius palmivorus</name>
    <dbReference type="NCBI Taxonomy" id="297713"/>
    <lineage>
        <taxon>Eukaryota</taxon>
        <taxon>Fungi</taxon>
        <taxon>Dikarya</taxon>
        <taxon>Basidiomycota</taxon>
        <taxon>Agaricomycotina</taxon>
        <taxon>Agaricomycetes</taxon>
        <taxon>Agaricomycetidae</taxon>
        <taxon>Agaricales</taxon>
        <taxon>Marasmiineae</taxon>
        <taxon>Marasmiaceae</taxon>
        <taxon>Paramarasmius</taxon>
    </lineage>
</organism>
<dbReference type="PANTHER" id="PTHR13947">
    <property type="entry name" value="GNAT FAMILY N-ACETYLTRANSFERASE"/>
    <property type="match status" value="1"/>
</dbReference>
<dbReference type="SUPFAM" id="SSF55729">
    <property type="entry name" value="Acyl-CoA N-acyltransferases (Nat)"/>
    <property type="match status" value="1"/>
</dbReference>
<evidence type="ECO:0000259" key="3">
    <source>
        <dbReference type="PROSITE" id="PS51186"/>
    </source>
</evidence>
<evidence type="ECO:0000313" key="5">
    <source>
        <dbReference type="Proteomes" id="UP001383192"/>
    </source>
</evidence>
<keyword evidence="1" id="KW-0808">Transferase</keyword>
<sequence length="283" mass="31692">MSVLMRLGGVTSSSLNRRLALYADSGNLPSPQSPNDMDGEATVTVRVFHPEDLEDVKALFSIGIVGPGSPGRLTFFLSYMHHYSFIAYMSLALGTRWMFSGSKFEQHIGTLIVGLAVAYLLWIYVEIHRFYEGYRLASLAGDLKDIPAYYRLRRLVTGDYAPISVSCFWVAEIHSPRSGGRAKVVGCVALDDHSEDATSAELRRLSVLPEYRRRGIGSMMLRTLLAHAREQPHLRNAFVTTTNFQMNAVRLYARHGWIAQPMKPIQTIGILTFGHVDLSLQLR</sequence>
<dbReference type="GO" id="GO:0008080">
    <property type="term" value="F:N-acetyltransferase activity"/>
    <property type="evidence" value="ECO:0007669"/>
    <property type="project" value="InterPro"/>
</dbReference>
<keyword evidence="2" id="KW-1133">Transmembrane helix</keyword>
<reference evidence="4 5" key="1">
    <citation type="submission" date="2024-01" db="EMBL/GenBank/DDBJ databases">
        <title>A draft genome for a cacao thread blight-causing isolate of Paramarasmius palmivorus.</title>
        <authorList>
            <person name="Baruah I.K."/>
            <person name="Bukari Y."/>
            <person name="Amoako-Attah I."/>
            <person name="Meinhardt L.W."/>
            <person name="Bailey B.A."/>
            <person name="Cohen S.P."/>
        </authorList>
    </citation>
    <scope>NUCLEOTIDE SEQUENCE [LARGE SCALE GENOMIC DNA]</scope>
    <source>
        <strain evidence="4 5">GH-12</strain>
    </source>
</reference>
<gene>
    <name evidence="4" type="ORF">VNI00_017819</name>
</gene>
<dbReference type="AlphaFoldDB" id="A0AAW0B2B8"/>
<dbReference type="PANTHER" id="PTHR13947:SF37">
    <property type="entry name" value="LD18367P"/>
    <property type="match status" value="1"/>
</dbReference>
<dbReference type="InterPro" id="IPR000182">
    <property type="entry name" value="GNAT_dom"/>
</dbReference>
<evidence type="ECO:0000313" key="4">
    <source>
        <dbReference type="EMBL" id="KAK7020206.1"/>
    </source>
</evidence>
<dbReference type="Proteomes" id="UP001383192">
    <property type="component" value="Unassembled WGS sequence"/>
</dbReference>
<feature type="transmembrane region" description="Helical" evidence="2">
    <location>
        <begin position="82"/>
        <end position="100"/>
    </location>
</feature>
<dbReference type="Gene3D" id="3.40.630.30">
    <property type="match status" value="1"/>
</dbReference>
<comment type="caution">
    <text evidence="4">The sequence shown here is derived from an EMBL/GenBank/DDBJ whole genome shotgun (WGS) entry which is preliminary data.</text>
</comment>
<keyword evidence="2" id="KW-0472">Membrane</keyword>
<feature type="transmembrane region" description="Helical" evidence="2">
    <location>
        <begin position="106"/>
        <end position="125"/>
    </location>
</feature>
<dbReference type="PROSITE" id="PS51186">
    <property type="entry name" value="GNAT"/>
    <property type="match status" value="1"/>
</dbReference>
<accession>A0AAW0B2B8</accession>
<feature type="domain" description="N-acetyltransferase" evidence="3">
    <location>
        <begin position="132"/>
        <end position="283"/>
    </location>
</feature>
<protein>
    <recommendedName>
        <fullName evidence="3">N-acetyltransferase domain-containing protein</fullName>
    </recommendedName>
</protein>
<proteinExistence type="predicted"/>
<evidence type="ECO:0000256" key="2">
    <source>
        <dbReference type="SAM" id="Phobius"/>
    </source>
</evidence>
<dbReference type="InterPro" id="IPR050769">
    <property type="entry name" value="NAT_camello-type"/>
</dbReference>
<keyword evidence="5" id="KW-1185">Reference proteome</keyword>
<name>A0AAW0B2B8_9AGAR</name>
<keyword evidence="2" id="KW-0812">Transmembrane</keyword>
<evidence type="ECO:0000256" key="1">
    <source>
        <dbReference type="ARBA" id="ARBA00022679"/>
    </source>
</evidence>
<dbReference type="CDD" id="cd04301">
    <property type="entry name" value="NAT_SF"/>
    <property type="match status" value="1"/>
</dbReference>
<dbReference type="EMBL" id="JAYKXP010000191">
    <property type="protein sequence ID" value="KAK7020206.1"/>
    <property type="molecule type" value="Genomic_DNA"/>
</dbReference>
<dbReference type="InterPro" id="IPR016181">
    <property type="entry name" value="Acyl_CoA_acyltransferase"/>
</dbReference>
<dbReference type="Pfam" id="PF13508">
    <property type="entry name" value="Acetyltransf_7"/>
    <property type="match status" value="1"/>
</dbReference>